<dbReference type="PROSITE" id="PS50216">
    <property type="entry name" value="DHHC"/>
    <property type="match status" value="1"/>
</dbReference>
<comment type="similarity">
    <text evidence="2">Belongs to the DHHC palmitoyltransferase family. AKR/ZDHHC17 subfamily.</text>
</comment>
<evidence type="ECO:0000256" key="7">
    <source>
        <dbReference type="ARBA" id="ARBA00023136"/>
    </source>
</evidence>
<dbReference type="Pfam" id="PF00023">
    <property type="entry name" value="Ank"/>
    <property type="match status" value="1"/>
</dbReference>
<dbReference type="SUPFAM" id="SSF48403">
    <property type="entry name" value="Ankyrin repeat"/>
    <property type="match status" value="1"/>
</dbReference>
<keyword evidence="12" id="KW-0808">Transferase</keyword>
<dbReference type="PROSITE" id="PS50297">
    <property type="entry name" value="ANK_REP_REGION"/>
    <property type="match status" value="1"/>
</dbReference>
<dbReference type="PROSITE" id="PS50088">
    <property type="entry name" value="ANK_REPEAT"/>
    <property type="match status" value="2"/>
</dbReference>
<feature type="domain" description="Palmitoyltransferase DHHC" evidence="13">
    <location>
        <begin position="268"/>
        <end position="331"/>
    </location>
</feature>
<reference evidence="14 15" key="1">
    <citation type="submission" date="2023-02" db="EMBL/GenBank/DDBJ databases">
        <title>Encephalitozoon hellem ATCC 50451 complete genome.</title>
        <authorList>
            <person name="Mascarenhas dos Santos A.C."/>
            <person name="Julian A.T."/>
            <person name="Pombert J.-F."/>
        </authorList>
    </citation>
    <scope>NUCLEOTIDE SEQUENCE [LARGE SCALE GENOMIC DNA]</scope>
    <source>
        <strain evidence="14 15">ATCC 50451</strain>
    </source>
</reference>
<evidence type="ECO:0000256" key="2">
    <source>
        <dbReference type="ARBA" id="ARBA00010104"/>
    </source>
</evidence>
<keyword evidence="7 12" id="KW-0472">Membrane</keyword>
<keyword evidence="8" id="KW-0564">Palmitate</keyword>
<evidence type="ECO:0000256" key="3">
    <source>
        <dbReference type="ARBA" id="ARBA00022692"/>
    </source>
</evidence>
<keyword evidence="5 12" id="KW-1133">Transmembrane helix</keyword>
<evidence type="ECO:0000313" key="14">
    <source>
        <dbReference type="EMBL" id="WEL39641.1"/>
    </source>
</evidence>
<feature type="repeat" description="ANK" evidence="11">
    <location>
        <begin position="63"/>
        <end position="95"/>
    </location>
</feature>
<evidence type="ECO:0000256" key="10">
    <source>
        <dbReference type="ARBA" id="ARBA00048048"/>
    </source>
</evidence>
<dbReference type="Pfam" id="PF12796">
    <property type="entry name" value="Ank_2"/>
    <property type="match status" value="1"/>
</dbReference>
<dbReference type="InterPro" id="IPR002110">
    <property type="entry name" value="Ankyrin_rpt"/>
</dbReference>
<comment type="subcellular location">
    <subcellularLocation>
        <location evidence="1">Membrane</location>
        <topology evidence="1">Multi-pass membrane protein</topology>
    </subcellularLocation>
</comment>
<evidence type="ECO:0000256" key="6">
    <source>
        <dbReference type="ARBA" id="ARBA00023043"/>
    </source>
</evidence>
<feature type="transmembrane region" description="Helical" evidence="12">
    <location>
        <begin position="320"/>
        <end position="337"/>
    </location>
</feature>
<feature type="repeat" description="ANK" evidence="11">
    <location>
        <begin position="96"/>
        <end position="128"/>
    </location>
</feature>
<keyword evidence="4" id="KW-0677">Repeat</keyword>
<keyword evidence="6 11" id="KW-0040">ANK repeat</keyword>
<evidence type="ECO:0000313" key="15">
    <source>
        <dbReference type="Proteomes" id="UP001217963"/>
    </source>
</evidence>
<evidence type="ECO:0000256" key="5">
    <source>
        <dbReference type="ARBA" id="ARBA00022989"/>
    </source>
</evidence>
<dbReference type="EC" id="2.3.1.225" evidence="12"/>
<evidence type="ECO:0000256" key="12">
    <source>
        <dbReference type="RuleBase" id="RU079119"/>
    </source>
</evidence>
<evidence type="ECO:0000256" key="11">
    <source>
        <dbReference type="PROSITE-ProRule" id="PRU00023"/>
    </source>
</evidence>
<feature type="transmembrane region" description="Helical" evidence="12">
    <location>
        <begin position="343"/>
        <end position="360"/>
    </location>
</feature>
<keyword evidence="15" id="KW-1185">Reference proteome</keyword>
<dbReference type="Gene3D" id="1.25.40.20">
    <property type="entry name" value="Ankyrin repeat-containing domain"/>
    <property type="match status" value="1"/>
</dbReference>
<evidence type="ECO:0000256" key="8">
    <source>
        <dbReference type="ARBA" id="ARBA00023139"/>
    </source>
</evidence>
<accession>A0ABY8CN89</accession>
<dbReference type="PANTHER" id="PTHR24161">
    <property type="entry name" value="ANK_REP_REGION DOMAIN-CONTAINING PROTEIN-RELATED"/>
    <property type="match status" value="1"/>
</dbReference>
<sequence length="366" mass="41170">MDDEEIKAALMANNTGSLEAVPNNYRFSDGTGLIHWASMYNNLDICRRLVEDRNAVNSVGGVLDSTPLYYALYNSNYKVMKLLIENGADIAYVNKSGLGLLHTCARFDDVLGMALLLSYGADVNAKDTKNRTLWMYAKTKGARCVQRFLEANVVQREHNEWVLEGLSMGVHGMSLFLGKMYQIGVVGMFLIFWGRIARTRFPMYLNLFYSFYIGCNAVEESCEHIVYAFNYFFTLSRLFLSVPAFGTVRTYSEIRELVSTMVDQDEYEIENFCYTCLERKASGTKHCSICSRCVLAFDHHCPCINSCVGKDTMGLFREHLLSTLTVIVNVLLSGHASGMSFELMSIAIFIVLILVASVIGRSPRPL</sequence>
<evidence type="ECO:0000259" key="13">
    <source>
        <dbReference type="Pfam" id="PF01529"/>
    </source>
</evidence>
<evidence type="ECO:0000256" key="4">
    <source>
        <dbReference type="ARBA" id="ARBA00022737"/>
    </source>
</evidence>
<evidence type="ECO:0000256" key="9">
    <source>
        <dbReference type="ARBA" id="ARBA00023288"/>
    </source>
</evidence>
<evidence type="ECO:0000256" key="1">
    <source>
        <dbReference type="ARBA" id="ARBA00004141"/>
    </source>
</evidence>
<dbReference type="PANTHER" id="PTHR24161:SF125">
    <property type="entry name" value="ADL142CP"/>
    <property type="match status" value="1"/>
</dbReference>
<comment type="catalytic activity">
    <reaction evidence="10 12">
        <text>L-cysteinyl-[protein] + hexadecanoyl-CoA = S-hexadecanoyl-L-cysteinyl-[protein] + CoA</text>
        <dbReference type="Rhea" id="RHEA:36683"/>
        <dbReference type="Rhea" id="RHEA-COMP:10131"/>
        <dbReference type="Rhea" id="RHEA-COMP:11032"/>
        <dbReference type="ChEBI" id="CHEBI:29950"/>
        <dbReference type="ChEBI" id="CHEBI:57287"/>
        <dbReference type="ChEBI" id="CHEBI:57379"/>
        <dbReference type="ChEBI" id="CHEBI:74151"/>
        <dbReference type="EC" id="2.3.1.225"/>
    </reaction>
</comment>
<name>A0ABY8CN89_ENCHE</name>
<organism evidence="14 15">
    <name type="scientific">Encephalitozoon hellem</name>
    <name type="common">Microsporidian parasite</name>
    <dbReference type="NCBI Taxonomy" id="27973"/>
    <lineage>
        <taxon>Eukaryota</taxon>
        <taxon>Fungi</taxon>
        <taxon>Fungi incertae sedis</taxon>
        <taxon>Microsporidia</taxon>
        <taxon>Unikaryonidae</taxon>
        <taxon>Encephalitozoon</taxon>
    </lineage>
</organism>
<dbReference type="InterPro" id="IPR001594">
    <property type="entry name" value="Palmitoyltrfase_DHHC"/>
</dbReference>
<comment type="domain">
    <text evidence="12">The DHHC domain is required for palmitoyltransferase activity.</text>
</comment>
<proteinExistence type="inferred from homology"/>
<protein>
    <recommendedName>
        <fullName evidence="12">Palmitoyltransferase</fullName>
        <ecNumber evidence="12">2.3.1.225</ecNumber>
    </recommendedName>
</protein>
<keyword evidence="3 12" id="KW-0812">Transmembrane</keyword>
<dbReference type="Pfam" id="PF01529">
    <property type="entry name" value="DHHC"/>
    <property type="match status" value="1"/>
</dbReference>
<keyword evidence="9" id="KW-0449">Lipoprotein</keyword>
<feature type="transmembrane region" description="Helical" evidence="12">
    <location>
        <begin position="173"/>
        <end position="193"/>
    </location>
</feature>
<keyword evidence="12" id="KW-0012">Acyltransferase</keyword>
<dbReference type="InterPro" id="IPR036770">
    <property type="entry name" value="Ankyrin_rpt-contain_sf"/>
</dbReference>
<dbReference type="EMBL" id="CP119071">
    <property type="protein sequence ID" value="WEL39641.1"/>
    <property type="molecule type" value="Genomic_DNA"/>
</dbReference>
<dbReference type="Proteomes" id="UP001217963">
    <property type="component" value="Chromosome X"/>
</dbReference>
<gene>
    <name evidence="14" type="ORF">PFJ87_10g00890</name>
</gene>
<dbReference type="SMART" id="SM00248">
    <property type="entry name" value="ANK"/>
    <property type="match status" value="3"/>
</dbReference>